<dbReference type="OrthoDB" id="6379255at2759"/>
<dbReference type="Proteomes" id="UP000678499">
    <property type="component" value="Unassembled WGS sequence"/>
</dbReference>
<feature type="compositionally biased region" description="Low complexity" evidence="1">
    <location>
        <begin position="686"/>
        <end position="701"/>
    </location>
</feature>
<evidence type="ECO:0000313" key="3">
    <source>
        <dbReference type="Proteomes" id="UP000678499"/>
    </source>
</evidence>
<feature type="compositionally biased region" description="Acidic residues" evidence="1">
    <location>
        <begin position="718"/>
        <end position="729"/>
    </location>
</feature>
<dbReference type="EMBL" id="CAJPEX010001647">
    <property type="protein sequence ID" value="CAG0919614.1"/>
    <property type="molecule type" value="Genomic_DNA"/>
</dbReference>
<dbReference type="EMBL" id="OA883684">
    <property type="protein sequence ID" value="CAD7279462.1"/>
    <property type="molecule type" value="Genomic_DNA"/>
</dbReference>
<feature type="non-terminal residue" evidence="2">
    <location>
        <position position="927"/>
    </location>
</feature>
<dbReference type="AlphaFoldDB" id="A0A7R9GEC8"/>
<name>A0A7R9GEC8_9CRUS</name>
<evidence type="ECO:0000313" key="2">
    <source>
        <dbReference type="EMBL" id="CAD7279462.1"/>
    </source>
</evidence>
<feature type="region of interest" description="Disordered" evidence="1">
    <location>
        <begin position="680"/>
        <end position="757"/>
    </location>
</feature>
<sequence>KDLVVKLPLLCFLLFFENDTFDFSFRRKWWEEEYSHSVAISVDAGDMKFTMAFVAVMLLLATVQAASPQNLGKPVQQPVQLQPQKVSANVGVRPQQAARRMQQPQPDPLDEHFDHIFNAFVEKTPGKEDSVWDRLKRNFIDEEQTRTKRSVRLLPNSLKGNLLDKVFEASTTAAHAFVKVIDKEYPTRRLLHRVDKALDLVLFRVPPLLNRLDPVLNLAASAPRYLALLEEMANTLRPVGPMIPRVNRLLGSLERIDLPTLAARADNMLIRVTNLPMERIVEGLFNTYAEVRNLGDMASQFQRLAPQLIAAFQQNRGSGSVTTTTTMATTTTEAAAGNGTSSDISTTKLPEGLINIDPRILARFEPKVLQNLNPAVFRRLTPQLIASIDPAFLNALSPGVLRNINPDVIAEVDPKFLRTIKPEVLNALPEEIIRDITPEIVKTFEPELLDSVDPELIKSLDADTIRNLLFPQNNRRSDIIKMMANRRIPPEMRTEQMLPETPRNTGDRMSRRTIWRHKEGTLIKPRLLAKVYEAVIVASKAGLKVVNKAYNVPYLLSRVHTALDITDRLPYILDRTENLFDPLDRLENYLERVRILEKNLQLTYPLLPQLPRMVDMLNQIDFLGLTRKGEKLLDRVANIPIENLVETASNLATDFKSITDLVKQAQSLIPSLIPLFLGNRGGGGSSSSSSSSSSKPASSSPPEKPDDNDESVVFFPPLDEDEEDYDDTDSKETTTSAKQTTSSVKQTSVETTQAPAASSGPKITMMVIDPSVVAKLDPKLLAQIDPKVIQNINPAVFAAITPEILEALDPEKLNQLEPKVLRNLNPEFLRKIDPKVLKAIPPSLLNSLPEELLRDFDPSLLENLDSSVFENLDPDFLKTLDAETIRAFLAPGNRRRRHDRMTSEDFFKTLYKALGPRGGKISYRILP</sequence>
<organism evidence="2">
    <name type="scientific">Notodromas monacha</name>
    <dbReference type="NCBI Taxonomy" id="399045"/>
    <lineage>
        <taxon>Eukaryota</taxon>
        <taxon>Metazoa</taxon>
        <taxon>Ecdysozoa</taxon>
        <taxon>Arthropoda</taxon>
        <taxon>Crustacea</taxon>
        <taxon>Oligostraca</taxon>
        <taxon>Ostracoda</taxon>
        <taxon>Podocopa</taxon>
        <taxon>Podocopida</taxon>
        <taxon>Cypridocopina</taxon>
        <taxon>Cypridoidea</taxon>
        <taxon>Cyprididae</taxon>
        <taxon>Notodromas</taxon>
    </lineage>
</organism>
<protein>
    <submittedName>
        <fullName evidence="2">Uncharacterized protein</fullName>
    </submittedName>
</protein>
<reference evidence="2" key="1">
    <citation type="submission" date="2020-11" db="EMBL/GenBank/DDBJ databases">
        <authorList>
            <person name="Tran Van P."/>
        </authorList>
    </citation>
    <scope>NUCLEOTIDE SEQUENCE</scope>
</reference>
<feature type="compositionally biased region" description="Polar residues" evidence="1">
    <location>
        <begin position="736"/>
        <end position="756"/>
    </location>
</feature>
<keyword evidence="3" id="KW-1185">Reference proteome</keyword>
<proteinExistence type="predicted"/>
<evidence type="ECO:0000256" key="1">
    <source>
        <dbReference type="SAM" id="MobiDB-lite"/>
    </source>
</evidence>
<gene>
    <name evidence="2" type="ORF">NMOB1V02_LOCUS7134</name>
</gene>
<accession>A0A7R9GEC8</accession>